<protein>
    <submittedName>
        <fullName evidence="1">Uncharacterized protein</fullName>
    </submittedName>
</protein>
<name>A0A127QA09_9BURK</name>
<dbReference type="KEGG" id="cpra:CPter91_4395"/>
<gene>
    <name evidence="1" type="ORF">CPter91_4395</name>
</gene>
<evidence type="ECO:0000313" key="1">
    <source>
        <dbReference type="EMBL" id="AMP06705.1"/>
    </source>
</evidence>
<dbReference type="AlphaFoldDB" id="A0A127QA09"/>
<sequence length="58" mass="6444">MEGGRQIDQFAQQAGVGAYAYRAEWRRDHGGEVLGGELTIGYTLEWTIGDYLHTASIK</sequence>
<dbReference type="STRING" id="279113.CPter91_4395"/>
<accession>A0A127QA09</accession>
<proteinExistence type="predicted"/>
<reference evidence="1 2" key="1">
    <citation type="submission" date="2015-11" db="EMBL/GenBank/DDBJ databases">
        <title>Exploring the genomic traits of fungus-feeding bacterial genus Collimonas.</title>
        <authorList>
            <person name="Song C."/>
            <person name="Schmidt R."/>
            <person name="de Jager V."/>
            <person name="Krzyzanowska D."/>
            <person name="Jongedijk E."/>
            <person name="Cankar K."/>
            <person name="Beekwilder J."/>
            <person name="van Veen A."/>
            <person name="de Boer W."/>
            <person name="van Veen J.A."/>
            <person name="Garbeva P."/>
        </authorList>
    </citation>
    <scope>NUCLEOTIDE SEQUENCE [LARGE SCALE GENOMIC DNA]</scope>
    <source>
        <strain evidence="1 2">Ter91</strain>
    </source>
</reference>
<organism evidence="1 2">
    <name type="scientific">Collimonas pratensis</name>
    <dbReference type="NCBI Taxonomy" id="279113"/>
    <lineage>
        <taxon>Bacteria</taxon>
        <taxon>Pseudomonadati</taxon>
        <taxon>Pseudomonadota</taxon>
        <taxon>Betaproteobacteria</taxon>
        <taxon>Burkholderiales</taxon>
        <taxon>Oxalobacteraceae</taxon>
        <taxon>Collimonas</taxon>
    </lineage>
</organism>
<dbReference type="Proteomes" id="UP000074561">
    <property type="component" value="Chromosome"/>
</dbReference>
<evidence type="ECO:0000313" key="2">
    <source>
        <dbReference type="Proteomes" id="UP000074561"/>
    </source>
</evidence>
<dbReference type="EMBL" id="CP013234">
    <property type="protein sequence ID" value="AMP06705.1"/>
    <property type="molecule type" value="Genomic_DNA"/>
</dbReference>
<dbReference type="PATRIC" id="fig|279113.9.peg.4359"/>